<feature type="domain" description="6-phosphogluconate dehydrogenase NADP-binding" evidence="4">
    <location>
        <begin position="6"/>
        <end position="161"/>
    </location>
</feature>
<evidence type="ECO:0000313" key="6">
    <source>
        <dbReference type="EMBL" id="GAA2150493.1"/>
    </source>
</evidence>
<dbReference type="PIRSF" id="PIRSF000103">
    <property type="entry name" value="HIBADH"/>
    <property type="match status" value="1"/>
</dbReference>
<comment type="similarity">
    <text evidence="1">Belongs to the HIBADH-related family.</text>
</comment>
<protein>
    <submittedName>
        <fullName evidence="6">NAD(P)-dependent oxidoreductase</fullName>
    </submittedName>
</protein>
<keyword evidence="7" id="KW-1185">Reference proteome</keyword>
<dbReference type="PANTHER" id="PTHR43580">
    <property type="entry name" value="OXIDOREDUCTASE GLYR1-RELATED"/>
    <property type="match status" value="1"/>
</dbReference>
<dbReference type="InterPro" id="IPR051265">
    <property type="entry name" value="HIBADH-related_NP60_sf"/>
</dbReference>
<keyword evidence="2" id="KW-0560">Oxidoreductase</keyword>
<dbReference type="InterPro" id="IPR008927">
    <property type="entry name" value="6-PGluconate_DH-like_C_sf"/>
</dbReference>
<evidence type="ECO:0000259" key="4">
    <source>
        <dbReference type="Pfam" id="PF03446"/>
    </source>
</evidence>
<gene>
    <name evidence="6" type="ORF">GCM10009844_31490</name>
</gene>
<evidence type="ECO:0000259" key="5">
    <source>
        <dbReference type="Pfam" id="PF14833"/>
    </source>
</evidence>
<dbReference type="InterPro" id="IPR029154">
    <property type="entry name" value="HIBADH-like_NADP-bd"/>
</dbReference>
<comment type="caution">
    <text evidence="6">The sequence shown here is derived from an EMBL/GenBank/DDBJ whole genome shotgun (WGS) entry which is preliminary data.</text>
</comment>
<dbReference type="SUPFAM" id="SSF48179">
    <property type="entry name" value="6-phosphogluconate dehydrogenase C-terminal domain-like"/>
    <property type="match status" value="1"/>
</dbReference>
<dbReference type="Pfam" id="PF14833">
    <property type="entry name" value="NAD_binding_11"/>
    <property type="match status" value="1"/>
</dbReference>
<dbReference type="Gene3D" id="1.10.1040.10">
    <property type="entry name" value="N-(1-d-carboxylethyl)-l-norvaline Dehydrogenase, domain 2"/>
    <property type="match status" value="1"/>
</dbReference>
<dbReference type="PANTHER" id="PTHR43580:SF2">
    <property type="entry name" value="CYTOKINE-LIKE NUCLEAR FACTOR N-PAC"/>
    <property type="match status" value="1"/>
</dbReference>
<reference evidence="7" key="1">
    <citation type="journal article" date="2019" name="Int. J. Syst. Evol. Microbiol.">
        <title>The Global Catalogue of Microorganisms (GCM) 10K type strain sequencing project: providing services to taxonomists for standard genome sequencing and annotation.</title>
        <authorList>
            <consortium name="The Broad Institute Genomics Platform"/>
            <consortium name="The Broad Institute Genome Sequencing Center for Infectious Disease"/>
            <person name="Wu L."/>
            <person name="Ma J."/>
        </authorList>
    </citation>
    <scope>NUCLEOTIDE SEQUENCE [LARGE SCALE GENOMIC DNA]</scope>
    <source>
        <strain evidence="7">JCM 16022</strain>
    </source>
</reference>
<name>A0ABP5LRJ6_9ACTN</name>
<accession>A0ABP5LRJ6</accession>
<dbReference type="InterPro" id="IPR013328">
    <property type="entry name" value="6PGD_dom2"/>
</dbReference>
<dbReference type="InterPro" id="IPR015815">
    <property type="entry name" value="HIBADH-related"/>
</dbReference>
<organism evidence="6 7">
    <name type="scientific">Nocardioides koreensis</name>
    <dbReference type="NCBI Taxonomy" id="433651"/>
    <lineage>
        <taxon>Bacteria</taxon>
        <taxon>Bacillati</taxon>
        <taxon>Actinomycetota</taxon>
        <taxon>Actinomycetes</taxon>
        <taxon>Propionibacteriales</taxon>
        <taxon>Nocardioidaceae</taxon>
        <taxon>Nocardioides</taxon>
    </lineage>
</organism>
<dbReference type="Proteomes" id="UP001501771">
    <property type="component" value="Unassembled WGS sequence"/>
</dbReference>
<dbReference type="RefSeq" id="WP_344154228.1">
    <property type="nucleotide sequence ID" value="NZ_BAAAQR010000010.1"/>
</dbReference>
<dbReference type="InterPro" id="IPR036291">
    <property type="entry name" value="NAD(P)-bd_dom_sf"/>
</dbReference>
<dbReference type="Pfam" id="PF03446">
    <property type="entry name" value="NAD_binding_2"/>
    <property type="match status" value="1"/>
</dbReference>
<dbReference type="EMBL" id="BAAAQR010000010">
    <property type="protein sequence ID" value="GAA2150493.1"/>
    <property type="molecule type" value="Genomic_DNA"/>
</dbReference>
<dbReference type="InterPro" id="IPR006115">
    <property type="entry name" value="6PGDH_NADP-bd"/>
</dbReference>
<evidence type="ECO:0000256" key="3">
    <source>
        <dbReference type="ARBA" id="ARBA00023027"/>
    </source>
</evidence>
<evidence type="ECO:0000256" key="2">
    <source>
        <dbReference type="ARBA" id="ARBA00023002"/>
    </source>
</evidence>
<dbReference type="Gene3D" id="3.40.50.720">
    <property type="entry name" value="NAD(P)-binding Rossmann-like Domain"/>
    <property type="match status" value="1"/>
</dbReference>
<keyword evidence="3" id="KW-0520">NAD</keyword>
<sequence length="284" mass="29047">MTVQPTVALLGTGTMGAGMARNIAAAGLPLRVWNRTAERAEPLAGVATVAGSVAEAVDGADVVLTMLYDADSVAATMEEARGKLGADAIWLQQSTVGIAGTERLARLADELGVAFVDAPVLGTKKPAADGALVVLASGPQQVRDRLAPVLDAIGSRTMWVGEAGAGSRLKLAANAWVFTVVEGVAESLALTRDLGLDPRLFLEAVQGGALDAPYVQLKGGAMLDGSFDPAFALSGALKDAELILEAGRSAGLDLAALPGIREHFARAVEAGHGDLDMAATYLEH</sequence>
<evidence type="ECO:0000256" key="1">
    <source>
        <dbReference type="ARBA" id="ARBA00009080"/>
    </source>
</evidence>
<feature type="domain" description="3-hydroxyisobutyrate dehydrogenase-like NAD-binding" evidence="5">
    <location>
        <begin position="164"/>
        <end position="280"/>
    </location>
</feature>
<evidence type="ECO:0000313" key="7">
    <source>
        <dbReference type="Proteomes" id="UP001501771"/>
    </source>
</evidence>
<dbReference type="SUPFAM" id="SSF51735">
    <property type="entry name" value="NAD(P)-binding Rossmann-fold domains"/>
    <property type="match status" value="1"/>
</dbReference>
<proteinExistence type="inferred from homology"/>